<proteinExistence type="predicted"/>
<name>A0A6J4IN62_9MICC</name>
<feature type="region of interest" description="Disordered" evidence="1">
    <location>
        <begin position="1"/>
        <end position="21"/>
    </location>
</feature>
<gene>
    <name evidence="2" type="ORF">AVDCRST_MAG83-2427</name>
</gene>
<dbReference type="AlphaFoldDB" id="A0A6J4IN62"/>
<feature type="region of interest" description="Disordered" evidence="1">
    <location>
        <begin position="99"/>
        <end position="122"/>
    </location>
</feature>
<reference evidence="2" key="1">
    <citation type="submission" date="2020-02" db="EMBL/GenBank/DDBJ databases">
        <authorList>
            <person name="Meier V. D."/>
        </authorList>
    </citation>
    <scope>NUCLEOTIDE SEQUENCE</scope>
    <source>
        <strain evidence="2">AVDCRST_MAG83</strain>
    </source>
</reference>
<evidence type="ECO:0000313" key="2">
    <source>
        <dbReference type="EMBL" id="CAA9256348.1"/>
    </source>
</evidence>
<accession>A0A6J4IN62</accession>
<organism evidence="2">
    <name type="scientific">uncultured Arthrobacter sp</name>
    <dbReference type="NCBI Taxonomy" id="114050"/>
    <lineage>
        <taxon>Bacteria</taxon>
        <taxon>Bacillati</taxon>
        <taxon>Actinomycetota</taxon>
        <taxon>Actinomycetes</taxon>
        <taxon>Micrococcales</taxon>
        <taxon>Micrococcaceae</taxon>
        <taxon>Arthrobacter</taxon>
        <taxon>environmental samples</taxon>
    </lineage>
</organism>
<protein>
    <submittedName>
        <fullName evidence="2">Uncharacterized protein</fullName>
    </submittedName>
</protein>
<dbReference type="EMBL" id="CADCTE010000138">
    <property type="protein sequence ID" value="CAA9256348.1"/>
    <property type="molecule type" value="Genomic_DNA"/>
</dbReference>
<dbReference type="RefSeq" id="WP_294568548.1">
    <property type="nucleotide sequence ID" value="NZ_CADCTE010000138.1"/>
</dbReference>
<sequence length="122" mass="13261">MPEEIQARSSNHAEAGDGARVTVRTESGEALTVGASELQSLAARLTTREQLVEQNKGPLLEMADEEKIPVPHNATKEEVVDLLVSRRAPLVEGEVLYEGTPQEIKGPGPEWTRDSGGNYVNR</sequence>
<evidence type="ECO:0000256" key="1">
    <source>
        <dbReference type="SAM" id="MobiDB-lite"/>
    </source>
</evidence>